<comment type="caution">
    <text evidence="1">The sequence shown here is derived from an EMBL/GenBank/DDBJ whole genome shotgun (WGS) entry which is preliminary data.</text>
</comment>
<accession>A0A0R2A6B4</accession>
<dbReference type="AlphaFoldDB" id="A0A0R2A6B4"/>
<evidence type="ECO:0000313" key="2">
    <source>
        <dbReference type="Proteomes" id="UP000051733"/>
    </source>
</evidence>
<name>A0A0R2A6B4_9LACO</name>
<sequence length="57" mass="6364">MLLITDLSKYNVKIGADFKQGFLNKFHVSNNRTNLAILPSPIMVLFHNAFSEIIAAS</sequence>
<keyword evidence="2" id="KW-1185">Reference proteome</keyword>
<proteinExistence type="predicted"/>
<dbReference type="Proteomes" id="UP000051733">
    <property type="component" value="Unassembled WGS sequence"/>
</dbReference>
<reference evidence="1 2" key="1">
    <citation type="journal article" date="2015" name="Genome Announc.">
        <title>Expanding the biotechnology potential of lactobacilli through comparative genomics of 213 strains and associated genera.</title>
        <authorList>
            <person name="Sun Z."/>
            <person name="Harris H.M."/>
            <person name="McCann A."/>
            <person name="Guo C."/>
            <person name="Argimon S."/>
            <person name="Zhang W."/>
            <person name="Yang X."/>
            <person name="Jeffery I.B."/>
            <person name="Cooney J.C."/>
            <person name="Kagawa T.F."/>
            <person name="Liu W."/>
            <person name="Song Y."/>
            <person name="Salvetti E."/>
            <person name="Wrobel A."/>
            <person name="Rasinkangas P."/>
            <person name="Parkhill J."/>
            <person name="Rea M.C."/>
            <person name="O'Sullivan O."/>
            <person name="Ritari J."/>
            <person name="Douillard F.P."/>
            <person name="Paul Ross R."/>
            <person name="Yang R."/>
            <person name="Briner A.E."/>
            <person name="Felis G.E."/>
            <person name="de Vos W.M."/>
            <person name="Barrangou R."/>
            <person name="Klaenhammer T.R."/>
            <person name="Caufield P.W."/>
            <person name="Cui Y."/>
            <person name="Zhang H."/>
            <person name="O'Toole P.W."/>
        </authorList>
    </citation>
    <scope>NUCLEOTIDE SEQUENCE [LARGE SCALE GENOMIC DNA]</scope>
    <source>
        <strain evidence="1 2">DSM 20634</strain>
    </source>
</reference>
<dbReference type="PATRIC" id="fig|1423813.3.peg.770"/>
<evidence type="ECO:0000313" key="1">
    <source>
        <dbReference type="EMBL" id="KRM62197.1"/>
    </source>
</evidence>
<organism evidence="1 2">
    <name type="scientific">Paucilactobacillus vaccinostercus DSM 20634</name>
    <dbReference type="NCBI Taxonomy" id="1423813"/>
    <lineage>
        <taxon>Bacteria</taxon>
        <taxon>Bacillati</taxon>
        <taxon>Bacillota</taxon>
        <taxon>Bacilli</taxon>
        <taxon>Lactobacillales</taxon>
        <taxon>Lactobacillaceae</taxon>
        <taxon>Paucilactobacillus</taxon>
    </lineage>
</organism>
<protein>
    <submittedName>
        <fullName evidence="1">Uncharacterized protein</fullName>
    </submittedName>
</protein>
<dbReference type="EMBL" id="AYYY01000010">
    <property type="protein sequence ID" value="KRM62197.1"/>
    <property type="molecule type" value="Genomic_DNA"/>
</dbReference>
<gene>
    <name evidence="1" type="ORF">FC26_GL000758</name>
</gene>